<evidence type="ECO:0000256" key="1">
    <source>
        <dbReference type="ARBA" id="ARBA00024322"/>
    </source>
</evidence>
<dbReference type="InterPro" id="IPR004992">
    <property type="entry name" value="EutN_CcmL"/>
</dbReference>
<dbReference type="CDD" id="cd01614">
    <property type="entry name" value="EutN_CcmL"/>
    <property type="match status" value="1"/>
</dbReference>
<dbReference type="InterPro" id="IPR036677">
    <property type="entry name" value="EutN_CcmL_sf"/>
</dbReference>
<evidence type="ECO:0000313" key="4">
    <source>
        <dbReference type="Proteomes" id="UP000326354"/>
    </source>
</evidence>
<dbReference type="KEGG" id="uam:UABAM_03812"/>
<accession>A0A5S9F451</accession>
<organism evidence="3 4">
    <name type="scientific">Uabimicrobium amorphum</name>
    <dbReference type="NCBI Taxonomy" id="2596890"/>
    <lineage>
        <taxon>Bacteria</taxon>
        <taxon>Pseudomonadati</taxon>
        <taxon>Planctomycetota</taxon>
        <taxon>Candidatus Uabimicrobiia</taxon>
        <taxon>Candidatus Uabimicrobiales</taxon>
        <taxon>Candidatus Uabimicrobiaceae</taxon>
        <taxon>Candidatus Uabimicrobium</taxon>
    </lineage>
</organism>
<dbReference type="Proteomes" id="UP000326354">
    <property type="component" value="Chromosome"/>
</dbReference>
<evidence type="ECO:0000256" key="2">
    <source>
        <dbReference type="ARBA" id="ARBA00024446"/>
    </source>
</evidence>
<dbReference type="PANTHER" id="PTHR36539:SF1">
    <property type="entry name" value="BACTERIAL MICROCOMPARTMENT SHELL VERTEX PROTEIN EUTN"/>
    <property type="match status" value="1"/>
</dbReference>
<keyword evidence="4" id="KW-1185">Reference proteome</keyword>
<sequence length="114" mass="12661">MLLGRVIGTVWATQKDEKLEGLRLLIVRAVDLELKPLSNFVIAVDTVSAGVGELVLVAQGSSARQTQETHNKPVDAVIMAIVENLNYDTIENLMREYQGREQDVSERINRVAET</sequence>
<proteinExistence type="predicted"/>
<dbReference type="PANTHER" id="PTHR36539">
    <property type="entry name" value="ETHANOLAMINE UTILIZATION PROTEIN EUTN"/>
    <property type="match status" value="1"/>
</dbReference>
<reference evidence="3 4" key="1">
    <citation type="submission" date="2019-08" db="EMBL/GenBank/DDBJ databases">
        <title>Complete genome sequence of Candidatus Uab amorphum.</title>
        <authorList>
            <person name="Shiratori T."/>
            <person name="Suzuki S."/>
            <person name="Kakizawa Y."/>
            <person name="Ishida K."/>
        </authorList>
    </citation>
    <scope>NUCLEOTIDE SEQUENCE [LARGE SCALE GENOMIC DNA]</scope>
    <source>
        <strain evidence="3 4">SRT547</strain>
    </source>
</reference>
<protein>
    <submittedName>
        <fullName evidence="3">Ethanolamine utilization protein EutN</fullName>
    </submittedName>
</protein>
<dbReference type="SUPFAM" id="SSF159133">
    <property type="entry name" value="EutN/CcmL-like"/>
    <property type="match status" value="1"/>
</dbReference>
<evidence type="ECO:0000313" key="3">
    <source>
        <dbReference type="EMBL" id="BBM85445.1"/>
    </source>
</evidence>
<dbReference type="AlphaFoldDB" id="A0A5S9F451"/>
<comment type="subcellular location">
    <subcellularLocation>
        <location evidence="1">Bacterial microcompartment</location>
    </subcellularLocation>
</comment>
<dbReference type="PROSITE" id="PS51932">
    <property type="entry name" value="BMV"/>
    <property type="match status" value="1"/>
</dbReference>
<dbReference type="OrthoDB" id="196195at2"/>
<dbReference type="EMBL" id="AP019860">
    <property type="protein sequence ID" value="BBM85445.1"/>
    <property type="molecule type" value="Genomic_DNA"/>
</dbReference>
<gene>
    <name evidence="3" type="ORF">UABAM_03812</name>
</gene>
<name>A0A5S9F451_UABAM</name>
<dbReference type="GO" id="GO:0031469">
    <property type="term" value="C:bacterial microcompartment"/>
    <property type="evidence" value="ECO:0007669"/>
    <property type="project" value="UniProtKB-SubCell"/>
</dbReference>
<dbReference type="Gene3D" id="2.40.50.220">
    <property type="entry name" value="EutN/Ccml"/>
    <property type="match status" value="1"/>
</dbReference>
<dbReference type="Pfam" id="PF03319">
    <property type="entry name" value="EutN_CcmL"/>
    <property type="match status" value="1"/>
</dbReference>
<keyword evidence="2" id="KW-1283">Bacterial microcompartment</keyword>
<dbReference type="RefSeq" id="WP_151969549.1">
    <property type="nucleotide sequence ID" value="NZ_AP019860.1"/>
</dbReference>